<evidence type="ECO:0000313" key="5">
    <source>
        <dbReference type="EMBL" id="MBP2327419.1"/>
    </source>
</evidence>
<gene>
    <name evidence="5" type="ORF">JOF56_007804</name>
</gene>
<dbReference type="InterPro" id="IPR046335">
    <property type="entry name" value="LacI/GalR-like_sensor"/>
</dbReference>
<dbReference type="Proteomes" id="UP001519332">
    <property type="component" value="Unassembled WGS sequence"/>
</dbReference>
<keyword evidence="6" id="KW-1185">Reference proteome</keyword>
<sequence>MGSQVTLADVAERAGVSLATASRVVNGSERVVGARFRERVLAAAAELGYTANAFAQAVARGRSDVVGLVVPDIQDPYFSVIAAAAMAVVEPRGEMMLGTTLHRQEQELRYITTMRARQAQALVMVGSRTTDAAHTRRLAEAIAEFVASGGRAAVIGQDRLGTDTVLPQNRAGAKDLATALADQGHKTFGVLAGPKTLLTARDRLEGFTDGLARRGRRAAVVLHSEFTRDGGYQAMSDLLDRRSRPGCVFAVNDVMAIGAMAAVRERGLRVPDDVAIAGFDDIPTLRDVAPSLTTVRLPLEDMGRMAASMVLDEQSGDRRRVVRVKGEVVIRDSTMVSSRPGSS</sequence>
<dbReference type="PROSITE" id="PS50932">
    <property type="entry name" value="HTH_LACI_2"/>
    <property type="match status" value="1"/>
</dbReference>
<dbReference type="CDD" id="cd06267">
    <property type="entry name" value="PBP1_LacI_sugar_binding-like"/>
    <property type="match status" value="1"/>
</dbReference>
<name>A0ABS4TSM6_9PSEU</name>
<proteinExistence type="predicted"/>
<comment type="caution">
    <text evidence="5">The sequence shown here is derived from an EMBL/GenBank/DDBJ whole genome shotgun (WGS) entry which is preliminary data.</text>
</comment>
<dbReference type="PROSITE" id="PS00356">
    <property type="entry name" value="HTH_LACI_1"/>
    <property type="match status" value="1"/>
</dbReference>
<dbReference type="CDD" id="cd01392">
    <property type="entry name" value="HTH_LacI"/>
    <property type="match status" value="1"/>
</dbReference>
<keyword evidence="3" id="KW-0804">Transcription</keyword>
<protein>
    <submittedName>
        <fullName evidence="5">LacI family transcriptional regulator</fullName>
    </submittedName>
</protein>
<dbReference type="Pfam" id="PF13377">
    <property type="entry name" value="Peripla_BP_3"/>
    <property type="match status" value="1"/>
</dbReference>
<evidence type="ECO:0000313" key="6">
    <source>
        <dbReference type="Proteomes" id="UP001519332"/>
    </source>
</evidence>
<organism evidence="5 6">
    <name type="scientific">Kibdelosporangium banguiense</name>
    <dbReference type="NCBI Taxonomy" id="1365924"/>
    <lineage>
        <taxon>Bacteria</taxon>
        <taxon>Bacillati</taxon>
        <taxon>Actinomycetota</taxon>
        <taxon>Actinomycetes</taxon>
        <taxon>Pseudonocardiales</taxon>
        <taxon>Pseudonocardiaceae</taxon>
        <taxon>Kibdelosporangium</taxon>
    </lineage>
</organism>
<keyword evidence="2" id="KW-0238">DNA-binding</keyword>
<reference evidence="5 6" key="1">
    <citation type="submission" date="2021-03" db="EMBL/GenBank/DDBJ databases">
        <title>Sequencing the genomes of 1000 actinobacteria strains.</title>
        <authorList>
            <person name="Klenk H.-P."/>
        </authorList>
    </citation>
    <scope>NUCLEOTIDE SEQUENCE [LARGE SCALE GENOMIC DNA]</scope>
    <source>
        <strain evidence="5 6">DSM 46670</strain>
    </source>
</reference>
<dbReference type="PRINTS" id="PR00036">
    <property type="entry name" value="HTHLACI"/>
</dbReference>
<dbReference type="Gene3D" id="1.10.260.40">
    <property type="entry name" value="lambda repressor-like DNA-binding domains"/>
    <property type="match status" value="1"/>
</dbReference>
<dbReference type="EMBL" id="JAGINW010000001">
    <property type="protein sequence ID" value="MBP2327419.1"/>
    <property type="molecule type" value="Genomic_DNA"/>
</dbReference>
<dbReference type="Pfam" id="PF00356">
    <property type="entry name" value="LacI"/>
    <property type="match status" value="1"/>
</dbReference>
<dbReference type="SUPFAM" id="SSF47413">
    <property type="entry name" value="lambda repressor-like DNA-binding domains"/>
    <property type="match status" value="1"/>
</dbReference>
<evidence type="ECO:0000256" key="1">
    <source>
        <dbReference type="ARBA" id="ARBA00023015"/>
    </source>
</evidence>
<keyword evidence="1" id="KW-0805">Transcription regulation</keyword>
<dbReference type="PANTHER" id="PTHR30146">
    <property type="entry name" value="LACI-RELATED TRANSCRIPTIONAL REPRESSOR"/>
    <property type="match status" value="1"/>
</dbReference>
<evidence type="ECO:0000259" key="4">
    <source>
        <dbReference type="PROSITE" id="PS50932"/>
    </source>
</evidence>
<dbReference type="Gene3D" id="3.40.50.2300">
    <property type="match status" value="2"/>
</dbReference>
<dbReference type="SUPFAM" id="SSF53822">
    <property type="entry name" value="Periplasmic binding protein-like I"/>
    <property type="match status" value="1"/>
</dbReference>
<dbReference type="PANTHER" id="PTHR30146:SF153">
    <property type="entry name" value="LACTOSE OPERON REPRESSOR"/>
    <property type="match status" value="1"/>
</dbReference>
<dbReference type="InterPro" id="IPR000843">
    <property type="entry name" value="HTH_LacI"/>
</dbReference>
<feature type="domain" description="HTH lacI-type" evidence="4">
    <location>
        <begin position="5"/>
        <end position="60"/>
    </location>
</feature>
<evidence type="ECO:0000256" key="3">
    <source>
        <dbReference type="ARBA" id="ARBA00023163"/>
    </source>
</evidence>
<dbReference type="InterPro" id="IPR028082">
    <property type="entry name" value="Peripla_BP_I"/>
</dbReference>
<dbReference type="RefSeq" id="WP_307855450.1">
    <property type="nucleotide sequence ID" value="NZ_JAGINW010000001.1"/>
</dbReference>
<dbReference type="SMART" id="SM00354">
    <property type="entry name" value="HTH_LACI"/>
    <property type="match status" value="1"/>
</dbReference>
<dbReference type="InterPro" id="IPR010982">
    <property type="entry name" value="Lambda_DNA-bd_dom_sf"/>
</dbReference>
<evidence type="ECO:0000256" key="2">
    <source>
        <dbReference type="ARBA" id="ARBA00023125"/>
    </source>
</evidence>
<accession>A0ABS4TSM6</accession>